<accession>A0ABY7M825</accession>
<evidence type="ECO:0000313" key="2">
    <source>
        <dbReference type="EMBL" id="WBL36163.1"/>
    </source>
</evidence>
<gene>
    <name evidence="2" type="ORF">O0235_00640</name>
</gene>
<dbReference type="Gene3D" id="3.30.1490.130">
    <property type="entry name" value="D-aminoacylase. Domain 3"/>
    <property type="match status" value="1"/>
</dbReference>
<dbReference type="Proteomes" id="UP001212803">
    <property type="component" value="Chromosome"/>
</dbReference>
<dbReference type="Gene3D" id="2.30.40.10">
    <property type="entry name" value="Urease, subunit C, domain 1"/>
    <property type="match status" value="1"/>
</dbReference>
<dbReference type="SUPFAM" id="SSF51338">
    <property type="entry name" value="Composite domain of metallo-dependent hydrolases"/>
    <property type="match status" value="1"/>
</dbReference>
<dbReference type="Pfam" id="PF07969">
    <property type="entry name" value="Amidohydro_3"/>
    <property type="match status" value="1"/>
</dbReference>
<organism evidence="2 3">
    <name type="scientific">Tepidiforma flava</name>
    <dbReference type="NCBI Taxonomy" id="3004094"/>
    <lineage>
        <taxon>Bacteria</taxon>
        <taxon>Bacillati</taxon>
        <taxon>Chloroflexota</taxon>
        <taxon>Tepidiformia</taxon>
        <taxon>Tepidiformales</taxon>
        <taxon>Tepidiformaceae</taxon>
        <taxon>Tepidiforma</taxon>
    </lineage>
</organism>
<protein>
    <submittedName>
        <fullName evidence="2">Amidohydrolase family protein</fullName>
    </submittedName>
</protein>
<dbReference type="InterPro" id="IPR013108">
    <property type="entry name" value="Amidohydro_3"/>
</dbReference>
<feature type="domain" description="Amidohydrolase 3" evidence="1">
    <location>
        <begin position="43"/>
        <end position="253"/>
    </location>
</feature>
<reference evidence="2 3" key="1">
    <citation type="journal article" date="2023" name="ISME J.">
        <title>Thermophilic Dehalococcoidia with unusual traits shed light on an unexpected past.</title>
        <authorList>
            <person name="Palmer M."/>
            <person name="Covington J.K."/>
            <person name="Zhou E.M."/>
            <person name="Thomas S.C."/>
            <person name="Habib N."/>
            <person name="Seymour C.O."/>
            <person name="Lai D."/>
            <person name="Johnston J."/>
            <person name="Hashimi A."/>
            <person name="Jiao J.Y."/>
            <person name="Muok A.R."/>
            <person name="Liu L."/>
            <person name="Xian W.D."/>
            <person name="Zhi X.Y."/>
            <person name="Li M.M."/>
            <person name="Silva L.P."/>
            <person name="Bowen B.P."/>
            <person name="Louie K."/>
            <person name="Briegel A."/>
            <person name="Pett-Ridge J."/>
            <person name="Weber P.K."/>
            <person name="Tocheva E.I."/>
            <person name="Woyke T."/>
            <person name="Northen T.R."/>
            <person name="Mayali X."/>
            <person name="Li W.J."/>
            <person name="Hedlund B.P."/>
        </authorList>
    </citation>
    <scope>NUCLEOTIDE SEQUENCE [LARGE SCALE GENOMIC DNA]</scope>
    <source>
        <strain evidence="2 3">YIM 72310</strain>
    </source>
</reference>
<dbReference type="EMBL" id="CP115149">
    <property type="protein sequence ID" value="WBL36163.1"/>
    <property type="molecule type" value="Genomic_DNA"/>
</dbReference>
<dbReference type="InterPro" id="IPR032466">
    <property type="entry name" value="Metal_Hydrolase"/>
</dbReference>
<proteinExistence type="predicted"/>
<dbReference type="RefSeq" id="WP_270056688.1">
    <property type="nucleotide sequence ID" value="NZ_CP115149.1"/>
</dbReference>
<dbReference type="Gene3D" id="3.20.20.140">
    <property type="entry name" value="Metal-dependent hydrolases"/>
    <property type="match status" value="1"/>
</dbReference>
<name>A0ABY7M825_9CHLR</name>
<keyword evidence="3" id="KW-1185">Reference proteome</keyword>
<evidence type="ECO:0000313" key="3">
    <source>
        <dbReference type="Proteomes" id="UP001212803"/>
    </source>
</evidence>
<dbReference type="InterPro" id="IPR011059">
    <property type="entry name" value="Metal-dep_hydrolase_composite"/>
</dbReference>
<dbReference type="InterPro" id="IPR023100">
    <property type="entry name" value="D-aminoacylase_insert_dom_sf"/>
</dbReference>
<dbReference type="SUPFAM" id="SSF51556">
    <property type="entry name" value="Metallo-dependent hydrolases"/>
    <property type="match status" value="1"/>
</dbReference>
<sequence>MAADLVFRNALVIDGTGAPGFLADVAVEGDRIAAVGEAPAGRREVDARGLVLCPGFVDTHSHDDGAFLRHPDMAFKLAQGVTTDVSGNCGFSTVPNEPGREYMPGDISGPGAGWTDLASYFAACMAKRPAINNLMLVGHNRVRAHVMGLERRAPTPDELAAMRGHVARAMEQGAAGLSTGLIYEPGRYARTEEVIALAREAAPYGGLYATHMRNEADRLLEAVDEAITVAREAGTGLHISHHKAAGRRNWGRVGESLAKADAAHAAGTSVTLDVYPYTAGSGPMWQYVNLEAIDREWAENVMIASCPDRREFEGRMVPDIAASEGWSVEEAVRQILTAPRGKEVICIQFIIDEADIETNLRHPRMFIGSDGIPVLKGTRTRGCSGRCRGCWRGTCGSGAC</sequence>
<evidence type="ECO:0000259" key="1">
    <source>
        <dbReference type="Pfam" id="PF07969"/>
    </source>
</evidence>